<name>A0AAV6YNA3_ENGPU</name>
<comment type="caution">
    <text evidence="1">The sequence shown here is derived from an EMBL/GenBank/DDBJ whole genome shotgun (WGS) entry which is preliminary data.</text>
</comment>
<keyword evidence="2" id="KW-1185">Reference proteome</keyword>
<gene>
    <name evidence="1" type="ORF">GDO81_025925</name>
</gene>
<organism evidence="1 2">
    <name type="scientific">Engystomops pustulosus</name>
    <name type="common">Tungara frog</name>
    <name type="synonym">Physalaemus pustulosus</name>
    <dbReference type="NCBI Taxonomy" id="76066"/>
    <lineage>
        <taxon>Eukaryota</taxon>
        <taxon>Metazoa</taxon>
        <taxon>Chordata</taxon>
        <taxon>Craniata</taxon>
        <taxon>Vertebrata</taxon>
        <taxon>Euteleostomi</taxon>
        <taxon>Amphibia</taxon>
        <taxon>Batrachia</taxon>
        <taxon>Anura</taxon>
        <taxon>Neobatrachia</taxon>
        <taxon>Hyloidea</taxon>
        <taxon>Leptodactylidae</taxon>
        <taxon>Leiuperinae</taxon>
        <taxon>Engystomops</taxon>
    </lineage>
</organism>
<evidence type="ECO:0000313" key="1">
    <source>
        <dbReference type="EMBL" id="KAG8536657.1"/>
    </source>
</evidence>
<accession>A0AAV6YNA3</accession>
<dbReference type="Proteomes" id="UP000824782">
    <property type="component" value="Unassembled WGS sequence"/>
</dbReference>
<dbReference type="AlphaFoldDB" id="A0AAV6YNA3"/>
<proteinExistence type="predicted"/>
<dbReference type="EMBL" id="WNYA01039979">
    <property type="protein sequence ID" value="KAG8536657.1"/>
    <property type="molecule type" value="Genomic_DNA"/>
</dbReference>
<protein>
    <submittedName>
        <fullName evidence="1">Uncharacterized protein</fullName>
    </submittedName>
</protein>
<reference evidence="1" key="1">
    <citation type="thesis" date="2020" institute="ProQuest LLC" country="789 East Eisenhower Parkway, Ann Arbor, MI, USA">
        <title>Comparative Genomics and Chromosome Evolution.</title>
        <authorList>
            <person name="Mudd A.B."/>
        </authorList>
    </citation>
    <scope>NUCLEOTIDE SEQUENCE</scope>
    <source>
        <strain evidence="1">237g6f4</strain>
        <tissue evidence="1">Blood</tissue>
    </source>
</reference>
<sequence length="84" mass="8858">MDAGGLLGCAYGGAPGVCPPCLSYCCFFISYHPSPTAEDKKKSGMEKTKGGRKWDVRGFSTEERMRGGGGCREEGGCKVWGGSI</sequence>
<evidence type="ECO:0000313" key="2">
    <source>
        <dbReference type="Proteomes" id="UP000824782"/>
    </source>
</evidence>